<evidence type="ECO:0000259" key="1">
    <source>
        <dbReference type="PROSITE" id="PS50943"/>
    </source>
</evidence>
<organism evidence="2">
    <name type="scientific">Capitella teleta</name>
    <name type="common">Polychaete worm</name>
    <dbReference type="NCBI Taxonomy" id="283909"/>
    <lineage>
        <taxon>Eukaryota</taxon>
        <taxon>Metazoa</taxon>
        <taxon>Spiralia</taxon>
        <taxon>Lophotrochozoa</taxon>
        <taxon>Annelida</taxon>
        <taxon>Polychaeta</taxon>
        <taxon>Sedentaria</taxon>
        <taxon>Scolecida</taxon>
        <taxon>Capitellidae</taxon>
        <taxon>Capitella</taxon>
    </lineage>
</organism>
<dbReference type="SUPFAM" id="SSF47413">
    <property type="entry name" value="lambda repressor-like DNA-binding domains"/>
    <property type="match status" value="1"/>
</dbReference>
<evidence type="ECO:0000313" key="3">
    <source>
        <dbReference type="EnsemblMetazoa" id="CapteP203754"/>
    </source>
</evidence>
<accession>R7VD37</accession>
<dbReference type="CDD" id="cd06529">
    <property type="entry name" value="S24_LexA-like"/>
    <property type="match status" value="1"/>
</dbReference>
<dbReference type="InterPro" id="IPR001387">
    <property type="entry name" value="Cro/C1-type_HTH"/>
</dbReference>
<reference evidence="4" key="1">
    <citation type="submission" date="2012-12" db="EMBL/GenBank/DDBJ databases">
        <authorList>
            <person name="Hellsten U."/>
            <person name="Grimwood J."/>
            <person name="Chapman J.A."/>
            <person name="Shapiro H."/>
            <person name="Aerts A."/>
            <person name="Otillar R.P."/>
            <person name="Terry A.Y."/>
            <person name="Boore J.L."/>
            <person name="Simakov O."/>
            <person name="Marletaz F."/>
            <person name="Cho S.-J."/>
            <person name="Edsinger-Gonzales E."/>
            <person name="Havlak P."/>
            <person name="Kuo D.-H."/>
            <person name="Larsson T."/>
            <person name="Lv J."/>
            <person name="Arendt D."/>
            <person name="Savage R."/>
            <person name="Osoegawa K."/>
            <person name="de Jong P."/>
            <person name="Lindberg D.R."/>
            <person name="Seaver E.C."/>
            <person name="Weisblat D.A."/>
            <person name="Putnam N.H."/>
            <person name="Grigoriev I.V."/>
            <person name="Rokhsar D.S."/>
        </authorList>
    </citation>
    <scope>NUCLEOTIDE SEQUENCE</scope>
    <source>
        <strain evidence="4">I ESC-2004</strain>
    </source>
</reference>
<name>R7VD37_CAPTE</name>
<protein>
    <recommendedName>
        <fullName evidence="1">HTH cro/C1-type domain-containing protein</fullName>
    </recommendedName>
</protein>
<dbReference type="InterPro" id="IPR015927">
    <property type="entry name" value="Peptidase_S24_S26A/B/C"/>
</dbReference>
<dbReference type="EMBL" id="KB293080">
    <property type="protein sequence ID" value="ELU16559.1"/>
    <property type="molecule type" value="Genomic_DNA"/>
</dbReference>
<dbReference type="InterPro" id="IPR010982">
    <property type="entry name" value="Lambda_DNA-bd_dom_sf"/>
</dbReference>
<keyword evidence="4" id="KW-1185">Reference proteome</keyword>
<reference evidence="2 4" key="2">
    <citation type="journal article" date="2013" name="Nature">
        <title>Insights into bilaterian evolution from three spiralian genomes.</title>
        <authorList>
            <person name="Simakov O."/>
            <person name="Marletaz F."/>
            <person name="Cho S.J."/>
            <person name="Edsinger-Gonzales E."/>
            <person name="Havlak P."/>
            <person name="Hellsten U."/>
            <person name="Kuo D.H."/>
            <person name="Larsson T."/>
            <person name="Lv J."/>
            <person name="Arendt D."/>
            <person name="Savage R."/>
            <person name="Osoegawa K."/>
            <person name="de Jong P."/>
            <person name="Grimwood J."/>
            <person name="Chapman J.A."/>
            <person name="Shapiro H."/>
            <person name="Aerts A."/>
            <person name="Otillar R.P."/>
            <person name="Terry A.Y."/>
            <person name="Boore J.L."/>
            <person name="Grigoriev I.V."/>
            <person name="Lindberg D.R."/>
            <person name="Seaver E.C."/>
            <person name="Weisblat D.A."/>
            <person name="Putnam N.H."/>
            <person name="Rokhsar D.S."/>
        </authorList>
    </citation>
    <scope>NUCLEOTIDE SEQUENCE</scope>
    <source>
        <strain evidence="2 4">I ESC-2004</strain>
    </source>
</reference>
<evidence type="ECO:0000313" key="2">
    <source>
        <dbReference type="EMBL" id="ELU16559.1"/>
    </source>
</evidence>
<dbReference type="SMART" id="SM00530">
    <property type="entry name" value="HTH_XRE"/>
    <property type="match status" value="1"/>
</dbReference>
<feature type="domain" description="HTH cro/C1-type" evidence="1">
    <location>
        <begin position="24"/>
        <end position="73"/>
    </location>
</feature>
<dbReference type="HOGENOM" id="CLU_1148120_0_0_1"/>
<sequence length="242" mass="27343">MDTIGDRLRFARESANDRLGRKFKITQSELADMMGVTQPSVNKIETNKLKRGEIDVIKLMDAAKYLKASFLWLATGNGSMEQEDSRLLQDLEFQKGFPVYWPQDLNSSVRQPQFYMNAAPLLHERLSKNAFFTLVNDDGMNPHINMGDLVLVDPGGSLQVGSYVLARMPGQKNPMLRRIVENEEDGYLLKAINPDFKTRELEKLDDLIGVAVEFRSFLLPAISYKSELGGGRPLNIIDFKKG</sequence>
<dbReference type="EnsemblMetazoa" id="CapteT203754">
    <property type="protein sequence ID" value="CapteP203754"/>
    <property type="gene ID" value="CapteG203754"/>
</dbReference>
<dbReference type="Pfam" id="PF00717">
    <property type="entry name" value="Peptidase_S24"/>
    <property type="match status" value="1"/>
</dbReference>
<dbReference type="SUPFAM" id="SSF51306">
    <property type="entry name" value="LexA/Signal peptidase"/>
    <property type="match status" value="1"/>
</dbReference>
<dbReference type="GO" id="GO:0003677">
    <property type="term" value="F:DNA binding"/>
    <property type="evidence" value="ECO:0007669"/>
    <property type="project" value="InterPro"/>
</dbReference>
<dbReference type="InterPro" id="IPR036286">
    <property type="entry name" value="LexA/Signal_pep-like_sf"/>
</dbReference>
<dbReference type="PROSITE" id="PS50943">
    <property type="entry name" value="HTH_CROC1"/>
    <property type="match status" value="1"/>
</dbReference>
<reference evidence="3" key="3">
    <citation type="submission" date="2015-06" db="UniProtKB">
        <authorList>
            <consortium name="EnsemblMetazoa"/>
        </authorList>
    </citation>
    <scope>IDENTIFICATION</scope>
</reference>
<dbReference type="AlphaFoldDB" id="R7VD37"/>
<dbReference type="InterPro" id="IPR039418">
    <property type="entry name" value="LexA-like"/>
</dbReference>
<dbReference type="EMBL" id="AMQN01017401">
    <property type="status" value="NOT_ANNOTATED_CDS"/>
    <property type="molecule type" value="Genomic_DNA"/>
</dbReference>
<proteinExistence type="predicted"/>
<dbReference type="CDD" id="cd00093">
    <property type="entry name" value="HTH_XRE"/>
    <property type="match status" value="1"/>
</dbReference>
<evidence type="ECO:0000313" key="4">
    <source>
        <dbReference type="Proteomes" id="UP000014760"/>
    </source>
</evidence>
<gene>
    <name evidence="2" type="ORF">CAPTEDRAFT_203754</name>
</gene>
<dbReference type="Pfam" id="PF01381">
    <property type="entry name" value="HTH_3"/>
    <property type="match status" value="1"/>
</dbReference>
<dbReference type="Gene3D" id="2.10.109.10">
    <property type="entry name" value="Umud Fragment, subunit A"/>
    <property type="match status" value="1"/>
</dbReference>
<dbReference type="Gene3D" id="1.10.260.40">
    <property type="entry name" value="lambda repressor-like DNA-binding domains"/>
    <property type="match status" value="1"/>
</dbReference>
<dbReference type="Proteomes" id="UP000014760">
    <property type="component" value="Unassembled WGS sequence"/>
</dbReference>